<dbReference type="InterPro" id="IPR016119">
    <property type="entry name" value="Br/Cl_peroxidase_C"/>
</dbReference>
<geneLocation type="plasmid" evidence="3 4">
    <name>p1</name>
</geneLocation>
<feature type="region of interest" description="Disordered" evidence="1">
    <location>
        <begin position="565"/>
        <end position="587"/>
    </location>
</feature>
<evidence type="ECO:0000313" key="3">
    <source>
        <dbReference type="EMBL" id="QRF54382.1"/>
    </source>
</evidence>
<evidence type="ECO:0000256" key="1">
    <source>
        <dbReference type="SAM" id="MobiDB-lite"/>
    </source>
</evidence>
<keyword evidence="3" id="KW-0614">Plasmid</keyword>
<sequence>MERPMLVLPDVDEPAGLNAFPVLYWNHAGLQLNRITHSLRGPQGGPTMSSRALGLLHLAMHDAFFGALGHDEQSSPATWLRDVNRPPLDRSIQATEANANAALTAAAITILERLYCAPGEVCDAASNALRDAMRNFKSPFGVALEAGSPAHHYGVTIAEKVHSALAVLPGEPGADQGDYRPRGGRYHFDDEPLNPVRLADVDPRDASKGQKAQRVYHGPFYGATVKTFAATDPNGHRIADWPRPPDPEYIAALEEVQRLGGAPLLNTTHRTADETVAAYFWAYDGANLIGTPPRLYNQILRHIAWSRSDASLSDFDRSKEFVRLFALANVAMADAGKFAWAEKYRHDLWRPLSGIRQHDASAFASETGSAMVTPPADPFWLALGAPETNSDRLSFKPPFPAYPSGHATFGAACFQMARLYYASNGTATVDRNGVDDIGFTFVSEEMNGVSRDLHQPYDPSSPIEDQPGLVRTYVKRNFPSLWHAIWENAFSRIWLGVHWRFDAFDYQDTGRGPDADGRERYKDPADVGYSHVWTAKRKAGDPLPIGGVPLGLGIANDIFDSGMRQQAEEMPKARSTPQQSKITDTTY</sequence>
<keyword evidence="4" id="KW-1185">Reference proteome</keyword>
<dbReference type="SUPFAM" id="SSF48317">
    <property type="entry name" value="Acid phosphatase/Vanadium-dependent haloperoxidase"/>
    <property type="match status" value="1"/>
</dbReference>
<dbReference type="PANTHER" id="PTHR34599">
    <property type="entry name" value="PEROXIDASE-RELATED"/>
    <property type="match status" value="1"/>
</dbReference>
<gene>
    <name evidence="3" type="ORF">D4A92_22980</name>
</gene>
<evidence type="ECO:0000313" key="4">
    <source>
        <dbReference type="Proteomes" id="UP000596351"/>
    </source>
</evidence>
<dbReference type="InterPro" id="IPR041067">
    <property type="entry name" value="VCPO_N"/>
</dbReference>
<name>A0ABX7F251_9HYPH</name>
<feature type="domain" description="Vanadium chloroperoxidase N-terminal" evidence="2">
    <location>
        <begin position="8"/>
        <end position="226"/>
    </location>
</feature>
<organism evidence="3 4">
    <name type="scientific">Rhizobium rosettiformans</name>
    <dbReference type="NCBI Taxonomy" id="1368430"/>
    <lineage>
        <taxon>Bacteria</taxon>
        <taxon>Pseudomonadati</taxon>
        <taxon>Pseudomonadota</taxon>
        <taxon>Alphaproteobacteria</taxon>
        <taxon>Hyphomicrobiales</taxon>
        <taxon>Rhizobiaceae</taxon>
        <taxon>Rhizobium/Agrobacterium group</taxon>
        <taxon>Rhizobium</taxon>
    </lineage>
</organism>
<dbReference type="PANTHER" id="PTHR34599:SF1">
    <property type="entry name" value="PHOSPHATIDIC ACID PHOSPHATASE TYPE 2_HALOPEROXIDASE DOMAIN-CONTAINING PROTEIN"/>
    <property type="match status" value="1"/>
</dbReference>
<dbReference type="Proteomes" id="UP000596351">
    <property type="component" value="Plasmid p1"/>
</dbReference>
<dbReference type="InterPro" id="IPR052559">
    <property type="entry name" value="V-haloperoxidase"/>
</dbReference>
<dbReference type="Gene3D" id="1.20.144.10">
    <property type="entry name" value="Phosphatidic acid phosphatase type 2/haloperoxidase"/>
    <property type="match status" value="1"/>
</dbReference>
<dbReference type="Gene3D" id="1.10.606.10">
    <property type="entry name" value="Vanadium-containing Chloroperoxidase, domain 2"/>
    <property type="match status" value="1"/>
</dbReference>
<protein>
    <submittedName>
        <fullName evidence="3">Phosphatase PAP2 family protein</fullName>
    </submittedName>
</protein>
<proteinExistence type="predicted"/>
<reference evidence="3 4" key="1">
    <citation type="submission" date="2018-09" db="EMBL/GenBank/DDBJ databases">
        <title>Rhizobium sp. MAE2-X.</title>
        <authorList>
            <person name="Lee Y."/>
            <person name="Jeon C.O."/>
        </authorList>
    </citation>
    <scope>NUCLEOTIDE SEQUENCE [LARGE SCALE GENOMIC DNA]</scope>
    <source>
        <strain evidence="3 4">MAE2-X</strain>
        <plasmid evidence="3 4">p1</plasmid>
    </source>
</reference>
<accession>A0ABX7F251</accession>
<dbReference type="Pfam" id="PF17897">
    <property type="entry name" value="VCPO_N"/>
    <property type="match status" value="1"/>
</dbReference>
<dbReference type="EMBL" id="CP032406">
    <property type="protein sequence ID" value="QRF54382.1"/>
    <property type="molecule type" value="Genomic_DNA"/>
</dbReference>
<feature type="compositionally biased region" description="Polar residues" evidence="1">
    <location>
        <begin position="575"/>
        <end position="587"/>
    </location>
</feature>
<dbReference type="CDD" id="cd03398">
    <property type="entry name" value="PAP2_haloperoxidase"/>
    <property type="match status" value="1"/>
</dbReference>
<evidence type="ECO:0000259" key="2">
    <source>
        <dbReference type="Pfam" id="PF17897"/>
    </source>
</evidence>
<dbReference type="InterPro" id="IPR036938">
    <property type="entry name" value="PAP2/HPO_sf"/>
</dbReference>